<dbReference type="EMBL" id="UYRU01071085">
    <property type="protein sequence ID" value="VDN20595.1"/>
    <property type="molecule type" value="Genomic_DNA"/>
</dbReference>
<dbReference type="Proteomes" id="UP000281553">
    <property type="component" value="Unassembled WGS sequence"/>
</dbReference>
<reference evidence="1 2" key="1">
    <citation type="submission" date="2018-11" db="EMBL/GenBank/DDBJ databases">
        <authorList>
            <consortium name="Pathogen Informatics"/>
        </authorList>
    </citation>
    <scope>NUCLEOTIDE SEQUENCE [LARGE SCALE GENOMIC DNA]</scope>
</reference>
<evidence type="ECO:0000313" key="1">
    <source>
        <dbReference type="EMBL" id="VDN20595.1"/>
    </source>
</evidence>
<sequence length="83" mass="9939">MIYTIFNRDFRTPFYEILHCRCRGINARMRVKQYELEYGPSNSVVFHSETPAFNPRLSTQNYSPMLMKRFDTREQSLLEEPAV</sequence>
<keyword evidence="2" id="KW-1185">Reference proteome</keyword>
<protein>
    <submittedName>
        <fullName evidence="1">Uncharacterized protein</fullName>
    </submittedName>
</protein>
<proteinExistence type="predicted"/>
<evidence type="ECO:0000313" key="2">
    <source>
        <dbReference type="Proteomes" id="UP000281553"/>
    </source>
</evidence>
<accession>A0A3P7LU15</accession>
<gene>
    <name evidence="1" type="ORF">DILT_LOCUS13655</name>
</gene>
<dbReference type="AlphaFoldDB" id="A0A3P7LU15"/>
<name>A0A3P7LU15_DIBLA</name>
<organism evidence="1 2">
    <name type="scientific">Dibothriocephalus latus</name>
    <name type="common">Fish tapeworm</name>
    <name type="synonym">Diphyllobothrium latum</name>
    <dbReference type="NCBI Taxonomy" id="60516"/>
    <lineage>
        <taxon>Eukaryota</taxon>
        <taxon>Metazoa</taxon>
        <taxon>Spiralia</taxon>
        <taxon>Lophotrochozoa</taxon>
        <taxon>Platyhelminthes</taxon>
        <taxon>Cestoda</taxon>
        <taxon>Eucestoda</taxon>
        <taxon>Diphyllobothriidea</taxon>
        <taxon>Diphyllobothriidae</taxon>
        <taxon>Dibothriocephalus</taxon>
    </lineage>
</organism>
<dbReference type="OrthoDB" id="5951059at2759"/>